<organism evidence="2 3">
    <name type="scientific">Vibrio amylolyticus</name>
    <dbReference type="NCBI Taxonomy" id="2847292"/>
    <lineage>
        <taxon>Bacteria</taxon>
        <taxon>Pseudomonadati</taxon>
        <taxon>Pseudomonadota</taxon>
        <taxon>Gammaproteobacteria</taxon>
        <taxon>Vibrionales</taxon>
        <taxon>Vibrionaceae</taxon>
        <taxon>Vibrio</taxon>
    </lineage>
</organism>
<protein>
    <submittedName>
        <fullName evidence="2">Enoyl-CoA hydratase-related protein</fullName>
    </submittedName>
</protein>
<accession>A0A9X1XJS8</accession>
<keyword evidence="3" id="KW-1185">Reference proteome</keyword>
<evidence type="ECO:0000256" key="1">
    <source>
        <dbReference type="ARBA" id="ARBA00005254"/>
    </source>
</evidence>
<dbReference type="InterPro" id="IPR051683">
    <property type="entry name" value="Enoyl-CoA_Hydratase/Isomerase"/>
</dbReference>
<dbReference type="Gene3D" id="1.10.12.10">
    <property type="entry name" value="Lyase 2-enoyl-coa Hydratase, Chain A, domain 2"/>
    <property type="match status" value="1"/>
</dbReference>
<reference evidence="2" key="1">
    <citation type="submission" date="2021-11" db="EMBL/GenBank/DDBJ databases">
        <title>Vibrio ZSDE26 sp. nov. and Vibrio ZSDZ34 sp. nov., isolated from coastal seawater in Qingdao.</title>
        <authorList>
            <person name="Zhang P."/>
        </authorList>
    </citation>
    <scope>NUCLEOTIDE SEQUENCE</scope>
    <source>
        <strain evidence="2">ZSDE26</strain>
    </source>
</reference>
<dbReference type="InterPro" id="IPR014748">
    <property type="entry name" value="Enoyl-CoA_hydra_C"/>
</dbReference>
<evidence type="ECO:0000313" key="2">
    <source>
        <dbReference type="EMBL" id="MCK6263415.1"/>
    </source>
</evidence>
<dbReference type="CDD" id="cd06558">
    <property type="entry name" value="crotonase-like"/>
    <property type="match status" value="1"/>
</dbReference>
<dbReference type="PANTHER" id="PTHR42964">
    <property type="entry name" value="ENOYL-COA HYDRATASE"/>
    <property type="match status" value="1"/>
</dbReference>
<gene>
    <name evidence="2" type="ORF">KP803_09000</name>
</gene>
<dbReference type="Proteomes" id="UP001139559">
    <property type="component" value="Unassembled WGS sequence"/>
</dbReference>
<dbReference type="Gene3D" id="3.90.226.10">
    <property type="entry name" value="2-enoyl-CoA Hydratase, Chain A, domain 1"/>
    <property type="match status" value="1"/>
</dbReference>
<name>A0A9X1XJS8_9VIBR</name>
<comment type="caution">
    <text evidence="2">The sequence shown here is derived from an EMBL/GenBank/DDBJ whole genome shotgun (WGS) entry which is preliminary data.</text>
</comment>
<dbReference type="EMBL" id="JAJHVV010000005">
    <property type="protein sequence ID" value="MCK6263415.1"/>
    <property type="molecule type" value="Genomic_DNA"/>
</dbReference>
<comment type="similarity">
    <text evidence="1">Belongs to the enoyl-CoA hydratase/isomerase family.</text>
</comment>
<proteinExistence type="inferred from homology"/>
<dbReference type="GO" id="GO:0003824">
    <property type="term" value="F:catalytic activity"/>
    <property type="evidence" value="ECO:0007669"/>
    <property type="project" value="UniProtKB-ARBA"/>
</dbReference>
<dbReference type="GO" id="GO:0008300">
    <property type="term" value="P:isoprenoid catabolic process"/>
    <property type="evidence" value="ECO:0007669"/>
    <property type="project" value="TreeGrafter"/>
</dbReference>
<dbReference type="SUPFAM" id="SSF52096">
    <property type="entry name" value="ClpP/crotonase"/>
    <property type="match status" value="1"/>
</dbReference>
<dbReference type="InterPro" id="IPR001753">
    <property type="entry name" value="Enoyl-CoA_hydra/iso"/>
</dbReference>
<dbReference type="RefSeq" id="WP_248008752.1">
    <property type="nucleotide sequence ID" value="NZ_JAJHVV010000005.1"/>
</dbReference>
<dbReference type="InterPro" id="IPR029045">
    <property type="entry name" value="ClpP/crotonase-like_dom_sf"/>
</dbReference>
<dbReference type="Pfam" id="PF00378">
    <property type="entry name" value="ECH_1"/>
    <property type="match status" value="1"/>
</dbReference>
<evidence type="ECO:0000313" key="3">
    <source>
        <dbReference type="Proteomes" id="UP001139559"/>
    </source>
</evidence>
<sequence length="265" mass="29895">MGVATLTLNRVDKHNAFDDELIKQLNKQLKKLARLPSLRSLILRANGRFFSSGADLNWMQSMADQSASENKLDADNLALLMQRLDNFPRPTIAVIEGDAFGGAIGLICCCDIAIATENAQFCFSEVKRGLVPATIAPYVCRTIGSRQARRYMLTAEKFNAMTAYQMDMLHFVVESSFVHQHEHQNREHNLRLDAQVQSVIHMLLSNSPNALKETKTLCLRCDKSPIDQELIDYTSQLIADIRISKQGQEGVRAFFAKRPPAWKRK</sequence>
<dbReference type="PANTHER" id="PTHR42964:SF1">
    <property type="entry name" value="POLYKETIDE BIOSYNTHESIS ENOYL-COA HYDRATASE PKSH-RELATED"/>
    <property type="match status" value="1"/>
</dbReference>
<dbReference type="AlphaFoldDB" id="A0A9X1XJS8"/>